<dbReference type="Proteomes" id="UP000636264">
    <property type="component" value="Unassembled WGS sequence"/>
</dbReference>
<evidence type="ECO:0000313" key="2">
    <source>
        <dbReference type="Proteomes" id="UP000636264"/>
    </source>
</evidence>
<protein>
    <recommendedName>
        <fullName evidence="3">DUF3168 domain-containing protein</fullName>
    </recommendedName>
</protein>
<proteinExistence type="predicted"/>
<keyword evidence="2" id="KW-1185">Reference proteome</keyword>
<dbReference type="EMBL" id="BMIF01000011">
    <property type="protein sequence ID" value="GGA75916.1"/>
    <property type="molecule type" value="Genomic_DNA"/>
</dbReference>
<sequence length="134" mass="14851">MSAAALDLQQAVFTALTEHAPLVTALGGAKIHDLTPAALPFPYITFGQADVYDWSTDQIPGSEVLYTLHVWSKHRGRKELLQLMGHVGDGLEGSMALTSHYLVNHRLESTEIRYDDDLDVYEGAMHFRAVMEPV</sequence>
<reference evidence="1" key="1">
    <citation type="journal article" date="2014" name="Int. J. Syst. Evol. Microbiol.">
        <title>Complete genome sequence of Corynebacterium casei LMG S-19264T (=DSM 44701T), isolated from a smear-ripened cheese.</title>
        <authorList>
            <consortium name="US DOE Joint Genome Institute (JGI-PGF)"/>
            <person name="Walter F."/>
            <person name="Albersmeier A."/>
            <person name="Kalinowski J."/>
            <person name="Ruckert C."/>
        </authorList>
    </citation>
    <scope>NUCLEOTIDE SEQUENCE</scope>
    <source>
        <strain evidence="1">CGMCC 1.15320</strain>
    </source>
</reference>
<reference evidence="1" key="2">
    <citation type="submission" date="2020-09" db="EMBL/GenBank/DDBJ databases">
        <authorList>
            <person name="Sun Q."/>
            <person name="Zhou Y."/>
        </authorList>
    </citation>
    <scope>NUCLEOTIDE SEQUENCE</scope>
    <source>
        <strain evidence="1">CGMCC 1.15320</strain>
    </source>
</reference>
<organism evidence="1 2">
    <name type="scientific">Nitratireductor aestuarii</name>
    <dbReference type="NCBI Taxonomy" id="1735103"/>
    <lineage>
        <taxon>Bacteria</taxon>
        <taxon>Pseudomonadati</taxon>
        <taxon>Pseudomonadota</taxon>
        <taxon>Alphaproteobacteria</taxon>
        <taxon>Hyphomicrobiales</taxon>
        <taxon>Phyllobacteriaceae</taxon>
        <taxon>Nitratireductor</taxon>
    </lineage>
</organism>
<accession>A0A916S0T4</accession>
<dbReference type="InterPro" id="IPR021508">
    <property type="entry name" value="Gp17-like"/>
</dbReference>
<comment type="caution">
    <text evidence="1">The sequence shown here is derived from an EMBL/GenBank/DDBJ whole genome shotgun (WGS) entry which is preliminary data.</text>
</comment>
<dbReference type="RefSeq" id="WP_188722149.1">
    <property type="nucleotide sequence ID" value="NZ_BMIF01000011.1"/>
</dbReference>
<evidence type="ECO:0008006" key="3">
    <source>
        <dbReference type="Google" id="ProtNLM"/>
    </source>
</evidence>
<evidence type="ECO:0000313" key="1">
    <source>
        <dbReference type="EMBL" id="GGA75916.1"/>
    </source>
</evidence>
<dbReference type="Gene3D" id="3.30.2000.30">
    <property type="match status" value="1"/>
</dbReference>
<dbReference type="InterPro" id="IPR053745">
    <property type="entry name" value="Viral_Tail_Comp_sf"/>
</dbReference>
<gene>
    <name evidence="1" type="ORF">GCM10011385_32430</name>
</gene>
<name>A0A916S0T4_9HYPH</name>
<dbReference type="AlphaFoldDB" id="A0A916S0T4"/>
<dbReference type="Pfam" id="PF11367">
    <property type="entry name" value="Tail_completion_gp17"/>
    <property type="match status" value="1"/>
</dbReference>